<dbReference type="Proteomes" id="UP000051922">
    <property type="component" value="Unassembled WGS sequence"/>
</dbReference>
<dbReference type="AlphaFoldDB" id="A0A0R1TZL4"/>
<sequence>MDATSEQLKRVVPGKLPAPFQALYAVEDGELCILTQSFLVGRPEAIDACKLTTDDIERYGLSGCARHEVMDDD</sequence>
<dbReference type="RefSeq" id="WP_054648465.1">
    <property type="nucleotide sequence ID" value="NZ_AZFJ01000040.1"/>
</dbReference>
<name>A0A0R1TZL4_9LACO</name>
<evidence type="ECO:0000313" key="2">
    <source>
        <dbReference type="Proteomes" id="UP000051922"/>
    </source>
</evidence>
<reference evidence="1 2" key="1">
    <citation type="journal article" date="2015" name="Genome Announc.">
        <title>Expanding the biotechnology potential of lactobacilli through comparative genomics of 213 strains and associated genera.</title>
        <authorList>
            <person name="Sun Z."/>
            <person name="Harris H.M."/>
            <person name="McCann A."/>
            <person name="Guo C."/>
            <person name="Argimon S."/>
            <person name="Zhang W."/>
            <person name="Yang X."/>
            <person name="Jeffery I.B."/>
            <person name="Cooney J.C."/>
            <person name="Kagawa T.F."/>
            <person name="Liu W."/>
            <person name="Song Y."/>
            <person name="Salvetti E."/>
            <person name="Wrobel A."/>
            <person name="Rasinkangas P."/>
            <person name="Parkhill J."/>
            <person name="Rea M.C."/>
            <person name="O'Sullivan O."/>
            <person name="Ritari J."/>
            <person name="Douillard F.P."/>
            <person name="Paul Ross R."/>
            <person name="Yang R."/>
            <person name="Briner A.E."/>
            <person name="Felis G.E."/>
            <person name="de Vos W.M."/>
            <person name="Barrangou R."/>
            <person name="Klaenhammer T.R."/>
            <person name="Caufield P.W."/>
            <person name="Cui Y."/>
            <person name="Zhang H."/>
            <person name="O'Toole P.W."/>
        </authorList>
    </citation>
    <scope>NUCLEOTIDE SEQUENCE [LARGE SCALE GENOMIC DNA]</scope>
    <source>
        <strain evidence="1 2">DSM 15945</strain>
    </source>
</reference>
<keyword evidence="2" id="KW-1185">Reference proteome</keyword>
<gene>
    <name evidence="1" type="ORF">FC50_GL000601</name>
</gene>
<proteinExistence type="predicted"/>
<accession>A0A0R1TZL4</accession>
<organism evidence="1 2">
    <name type="scientific">Lacticaseibacillus pantheris DSM 15945 = JCM 12539 = NBRC 106106</name>
    <dbReference type="NCBI Taxonomy" id="1423783"/>
    <lineage>
        <taxon>Bacteria</taxon>
        <taxon>Bacillati</taxon>
        <taxon>Bacillota</taxon>
        <taxon>Bacilli</taxon>
        <taxon>Lactobacillales</taxon>
        <taxon>Lactobacillaceae</taxon>
        <taxon>Lacticaseibacillus</taxon>
    </lineage>
</organism>
<comment type="caution">
    <text evidence="1">The sequence shown here is derived from an EMBL/GenBank/DDBJ whole genome shotgun (WGS) entry which is preliminary data.</text>
</comment>
<evidence type="ECO:0000313" key="1">
    <source>
        <dbReference type="EMBL" id="KRL86639.1"/>
    </source>
</evidence>
<dbReference type="EMBL" id="AZFJ01000040">
    <property type="protein sequence ID" value="KRL86639.1"/>
    <property type="molecule type" value="Genomic_DNA"/>
</dbReference>
<dbReference type="PATRIC" id="fig|1423783.4.peg.621"/>
<dbReference type="STRING" id="1423783.FC50_GL000601"/>
<protein>
    <submittedName>
        <fullName evidence="1">Uncharacterized protein</fullName>
    </submittedName>
</protein>
<dbReference type="OrthoDB" id="9899208at2"/>